<proteinExistence type="inferred from homology"/>
<dbReference type="Pfam" id="PF24162">
    <property type="entry name" value="RUS6_N"/>
    <property type="match status" value="1"/>
</dbReference>
<keyword evidence="7" id="KW-1185">Reference proteome</keyword>
<gene>
    <name evidence="6" type="ORF">PanWU01x14_108770</name>
</gene>
<feature type="compositionally biased region" description="Low complexity" evidence="2">
    <location>
        <begin position="9"/>
        <end position="21"/>
    </location>
</feature>
<dbReference type="Pfam" id="PF24160">
    <property type="entry name" value="UVB_sens_C"/>
    <property type="match status" value="1"/>
</dbReference>
<dbReference type="InterPro" id="IPR057404">
    <property type="entry name" value="RUS6_N"/>
</dbReference>
<evidence type="ECO:0000313" key="6">
    <source>
        <dbReference type="EMBL" id="PON66635.1"/>
    </source>
</evidence>
<feature type="domain" description="Root UVB sensitive protein C-terminal" evidence="4">
    <location>
        <begin position="356"/>
        <end position="510"/>
    </location>
</feature>
<name>A0A2P5D080_PARAD</name>
<feature type="domain" description="Protein root UVB sensitive/RUS" evidence="3">
    <location>
        <begin position="126"/>
        <end position="354"/>
    </location>
</feature>
<accession>A0A2P5D080</accession>
<dbReference type="PANTHER" id="PTHR12770">
    <property type="entry name" value="RUS1 FAMILY PROTEIN C16ORF58"/>
    <property type="match status" value="1"/>
</dbReference>
<reference evidence="7" key="1">
    <citation type="submission" date="2016-06" db="EMBL/GenBank/DDBJ databases">
        <title>Parallel loss of symbiosis genes in relatives of nitrogen-fixing non-legume Parasponia.</title>
        <authorList>
            <person name="Van Velzen R."/>
            <person name="Holmer R."/>
            <person name="Bu F."/>
            <person name="Rutten L."/>
            <person name="Van Zeijl A."/>
            <person name="Liu W."/>
            <person name="Santuari L."/>
            <person name="Cao Q."/>
            <person name="Sharma T."/>
            <person name="Shen D."/>
            <person name="Roswanjaya Y."/>
            <person name="Wardhani T."/>
            <person name="Kalhor M.S."/>
            <person name="Jansen J."/>
            <person name="Van den Hoogen J."/>
            <person name="Gungor B."/>
            <person name="Hartog M."/>
            <person name="Hontelez J."/>
            <person name="Verver J."/>
            <person name="Yang W.-C."/>
            <person name="Schijlen E."/>
            <person name="Repin R."/>
            <person name="Schilthuizen M."/>
            <person name="Schranz E."/>
            <person name="Heidstra R."/>
            <person name="Miyata K."/>
            <person name="Fedorova E."/>
            <person name="Kohlen W."/>
            <person name="Bisseling T."/>
            <person name="Smit S."/>
            <person name="Geurts R."/>
        </authorList>
    </citation>
    <scope>NUCLEOTIDE SEQUENCE [LARGE SCALE GENOMIC DNA]</scope>
    <source>
        <strain evidence="7">cv. WU1-14</strain>
    </source>
</reference>
<evidence type="ECO:0000256" key="2">
    <source>
        <dbReference type="SAM" id="MobiDB-lite"/>
    </source>
</evidence>
<feature type="domain" description="Protein root UVB sensitive 6 N-terminal" evidence="5">
    <location>
        <begin position="23"/>
        <end position="120"/>
    </location>
</feature>
<evidence type="ECO:0000259" key="3">
    <source>
        <dbReference type="Pfam" id="PF04884"/>
    </source>
</evidence>
<dbReference type="Proteomes" id="UP000237105">
    <property type="component" value="Unassembled WGS sequence"/>
</dbReference>
<evidence type="ECO:0000259" key="5">
    <source>
        <dbReference type="Pfam" id="PF24162"/>
    </source>
</evidence>
<sequence>MAPPVNLKQSSSSSSAAQTLTTTTAHDARLLVRETLRISAGLASAPTDSSPSTLPLVSGAGLEASRKLGLVENEFVSSSLRLICCEELDGRRWQYVAESDPSGRSFKKGSFRALSLQTPQVPYDGMMAFVRSYVVPEGFPDSVTPSYVPYMTWRALKHFFGGAMGVFTTQTLLSSVGVSRNRATPGAVAINWILKDGAGRVGKMLFARQGKKFDYDLKQLRFAGDLLMELGAGVELATAAVPHLFLPLACAANVVKNVAAVTSTSTRTPIYKAFAKGENIGDVTAKGECVGNIADLLGTGMSILISKRNPSLVTTFALLSCGYVFSSYQEVKSVVLYTLNRARFTVAVESFLKTGRVPSLKEGNKNENIFSFPWLKDRHVVLGPRFKDAFQDPGAYLAIEPFFEREKYIVTYNPSKDQVYALLKDQAKSDDILKAAFHAHVLSYFIHSSYGGRLTSQKQRKDGNLNTVPTPVDLEAHIAESFKIVSTSYGLFKHKAAEQGWTMSESLLNPGRARLC</sequence>
<organism evidence="6 7">
    <name type="scientific">Parasponia andersonii</name>
    <name type="common">Sponia andersonii</name>
    <dbReference type="NCBI Taxonomy" id="3476"/>
    <lineage>
        <taxon>Eukaryota</taxon>
        <taxon>Viridiplantae</taxon>
        <taxon>Streptophyta</taxon>
        <taxon>Embryophyta</taxon>
        <taxon>Tracheophyta</taxon>
        <taxon>Spermatophyta</taxon>
        <taxon>Magnoliopsida</taxon>
        <taxon>eudicotyledons</taxon>
        <taxon>Gunneridae</taxon>
        <taxon>Pentapetalae</taxon>
        <taxon>rosids</taxon>
        <taxon>fabids</taxon>
        <taxon>Rosales</taxon>
        <taxon>Cannabaceae</taxon>
        <taxon>Parasponia</taxon>
    </lineage>
</organism>
<dbReference type="AlphaFoldDB" id="A0A2P5D080"/>
<protein>
    <submittedName>
        <fullName evidence="6">Root UVB sensitive family</fullName>
    </submittedName>
</protein>
<comment type="caution">
    <text evidence="6">The sequence shown here is derived from an EMBL/GenBank/DDBJ whole genome shotgun (WGS) entry which is preliminary data.</text>
</comment>
<feature type="region of interest" description="Disordered" evidence="2">
    <location>
        <begin position="1"/>
        <end position="21"/>
    </location>
</feature>
<dbReference type="Pfam" id="PF04884">
    <property type="entry name" value="UVB_sens_prot"/>
    <property type="match status" value="1"/>
</dbReference>
<dbReference type="PANTHER" id="PTHR12770:SF20">
    <property type="entry name" value="PROTEIN ROOT UVB SENSITIVE 6"/>
    <property type="match status" value="1"/>
</dbReference>
<comment type="similarity">
    <text evidence="1">Belongs to the RUS1 family.</text>
</comment>
<evidence type="ECO:0000313" key="7">
    <source>
        <dbReference type="Proteomes" id="UP000237105"/>
    </source>
</evidence>
<dbReference type="InterPro" id="IPR054549">
    <property type="entry name" value="UVB_sens_RUS_dom"/>
</dbReference>
<evidence type="ECO:0000259" key="4">
    <source>
        <dbReference type="Pfam" id="PF24160"/>
    </source>
</evidence>
<dbReference type="InterPro" id="IPR055412">
    <property type="entry name" value="UVB_sens_C"/>
</dbReference>
<evidence type="ECO:0000256" key="1">
    <source>
        <dbReference type="ARBA" id="ARBA00007558"/>
    </source>
</evidence>
<dbReference type="OrthoDB" id="364779at2759"/>
<dbReference type="EMBL" id="JXTB01000078">
    <property type="protein sequence ID" value="PON66635.1"/>
    <property type="molecule type" value="Genomic_DNA"/>
</dbReference>
<dbReference type="InterPro" id="IPR006968">
    <property type="entry name" value="RUS_fam"/>
</dbReference>